<dbReference type="Proteomes" id="UP001619911">
    <property type="component" value="Unassembled WGS sequence"/>
</dbReference>
<comment type="subcellular location">
    <subcellularLocation>
        <location evidence="3">Cytoplasm</location>
    </subcellularLocation>
</comment>
<evidence type="ECO:0000256" key="2">
    <source>
        <dbReference type="ARBA" id="ARBA00048267"/>
    </source>
</evidence>
<evidence type="ECO:0000313" key="8">
    <source>
        <dbReference type="EMBL" id="MFK2825015.1"/>
    </source>
</evidence>
<evidence type="ECO:0000259" key="6">
    <source>
        <dbReference type="PROSITE" id="PS50110"/>
    </source>
</evidence>
<dbReference type="Pfam" id="PF00072">
    <property type="entry name" value="Response_reg"/>
    <property type="match status" value="1"/>
</dbReference>
<dbReference type="PIRSF" id="PIRSF000876">
    <property type="entry name" value="RR_chemtxs_CheB"/>
    <property type="match status" value="1"/>
</dbReference>
<comment type="similarity">
    <text evidence="3">Belongs to the CheB family.</text>
</comment>
<dbReference type="Gene3D" id="3.40.50.180">
    <property type="entry name" value="Methylesterase CheB, C-terminal domain"/>
    <property type="match status" value="1"/>
</dbReference>
<dbReference type="PANTHER" id="PTHR42872:SF3">
    <property type="entry name" value="PROTEIN-GLUTAMATE METHYLESTERASE_PROTEIN-GLUTAMINE GLUTAMINASE 1"/>
    <property type="match status" value="1"/>
</dbReference>
<dbReference type="PROSITE" id="PS50110">
    <property type="entry name" value="RESPONSE_REGULATORY"/>
    <property type="match status" value="1"/>
</dbReference>
<name>A0ABW8I698_9BACI</name>
<dbReference type="SMART" id="SM00448">
    <property type="entry name" value="REC"/>
    <property type="match status" value="1"/>
</dbReference>
<dbReference type="NCBIfam" id="NF009206">
    <property type="entry name" value="PRK12555.1"/>
    <property type="match status" value="1"/>
</dbReference>
<dbReference type="SUPFAM" id="SSF52738">
    <property type="entry name" value="Methylesterase CheB, C-terminal domain"/>
    <property type="match status" value="1"/>
</dbReference>
<evidence type="ECO:0000256" key="3">
    <source>
        <dbReference type="HAMAP-Rule" id="MF_00099"/>
    </source>
</evidence>
<dbReference type="InterPro" id="IPR001789">
    <property type="entry name" value="Sig_transdc_resp-reg_receiver"/>
</dbReference>
<comment type="catalytic activity">
    <reaction evidence="3">
        <text>L-glutaminyl-[protein] + H2O = L-glutamyl-[protein] + NH4(+)</text>
        <dbReference type="Rhea" id="RHEA:16441"/>
        <dbReference type="Rhea" id="RHEA-COMP:10207"/>
        <dbReference type="Rhea" id="RHEA-COMP:10208"/>
        <dbReference type="ChEBI" id="CHEBI:15377"/>
        <dbReference type="ChEBI" id="CHEBI:28938"/>
        <dbReference type="ChEBI" id="CHEBI:29973"/>
        <dbReference type="ChEBI" id="CHEBI:30011"/>
        <dbReference type="EC" id="3.5.1.44"/>
    </reaction>
</comment>
<organism evidence="8 9">
    <name type="scientific">Bacillus lumedeiriae</name>
    <dbReference type="NCBI Taxonomy" id="3058829"/>
    <lineage>
        <taxon>Bacteria</taxon>
        <taxon>Bacillati</taxon>
        <taxon>Bacillota</taxon>
        <taxon>Bacilli</taxon>
        <taxon>Bacillales</taxon>
        <taxon>Bacillaceae</taxon>
        <taxon>Bacillus</taxon>
    </lineage>
</organism>
<dbReference type="Pfam" id="PF01339">
    <property type="entry name" value="CheB_methylest"/>
    <property type="match status" value="1"/>
</dbReference>
<dbReference type="RefSeq" id="WP_404315140.1">
    <property type="nucleotide sequence ID" value="NZ_JAUIYO010000002.1"/>
</dbReference>
<sequence length="367" mass="39493">MKGKKVVVVDDSAFMRKLITEFLSSHPELEVVATARNGKDAIGKIKKFKPAVITMDVEMPEMDGLDALSYIMEHMPTPIVMLSSLTGAGAETTLQAMEKGAVDFIEKPSGTISLDLHKVKDELIGKVLAASKANLRSVLPSVHPASCTAEARVNQQQQHPEIKVPAFGKGKKKKNDKSIVVIGTSTGGPRALQQVLTKLPQDTSAPILVVQHMPAGFTKSLAQRLDSISAIHVKEAEDGEILQKGTAYICPGNYHLKVKKAGETLIAHLDQSPPVNGHRPAVDVMFKSVSQLTDVDKVAVIMTGMGSDGTNGLIKLKETKTESVQAIAESEESCVVFGMPRAAIATRLVDCTVSVERIAENILKYIR</sequence>
<accession>A0ABW8I698</accession>
<feature type="domain" description="CheB-type methylesterase" evidence="7">
    <location>
        <begin position="173"/>
        <end position="367"/>
    </location>
</feature>
<comment type="domain">
    <text evidence="3">Contains a C-terminal catalytic domain, and an N-terminal region which modulates catalytic activity.</text>
</comment>
<feature type="active site" evidence="3 4">
    <location>
        <position position="185"/>
    </location>
</feature>
<feature type="domain" description="Response regulatory" evidence="6">
    <location>
        <begin position="5"/>
        <end position="122"/>
    </location>
</feature>
<evidence type="ECO:0000259" key="7">
    <source>
        <dbReference type="PROSITE" id="PS50122"/>
    </source>
</evidence>
<dbReference type="InterPro" id="IPR035909">
    <property type="entry name" value="CheB_C"/>
</dbReference>
<dbReference type="Gene3D" id="3.40.50.2300">
    <property type="match status" value="1"/>
</dbReference>
<dbReference type="GO" id="GO:0008984">
    <property type="term" value="F:protein-glutamate methylesterase activity"/>
    <property type="evidence" value="ECO:0007669"/>
    <property type="project" value="UniProtKB-EC"/>
</dbReference>
<protein>
    <recommendedName>
        <fullName evidence="3">Protein-glutamate methylesterase/protein-glutamine glutaminase</fullName>
        <ecNumber evidence="3">3.1.1.61</ecNumber>
        <ecNumber evidence="3">3.5.1.44</ecNumber>
    </recommendedName>
</protein>
<feature type="active site" evidence="3 4">
    <location>
        <position position="308"/>
    </location>
</feature>
<dbReference type="PANTHER" id="PTHR42872">
    <property type="entry name" value="PROTEIN-GLUTAMATE METHYLESTERASE/PROTEIN-GLUTAMINE GLUTAMINASE"/>
    <property type="match status" value="1"/>
</dbReference>
<keyword evidence="3 5" id="KW-0597">Phosphoprotein</keyword>
<dbReference type="NCBIfam" id="NF001965">
    <property type="entry name" value="PRK00742.1"/>
    <property type="match status" value="1"/>
</dbReference>
<dbReference type="InterPro" id="IPR008248">
    <property type="entry name" value="CheB-like"/>
</dbReference>
<dbReference type="HAMAP" id="MF_00099">
    <property type="entry name" value="CheB_chemtxs"/>
    <property type="match status" value="1"/>
</dbReference>
<comment type="catalytic activity">
    <reaction evidence="2 3">
        <text>[protein]-L-glutamate 5-O-methyl ester + H2O = L-glutamyl-[protein] + methanol + H(+)</text>
        <dbReference type="Rhea" id="RHEA:23236"/>
        <dbReference type="Rhea" id="RHEA-COMP:10208"/>
        <dbReference type="Rhea" id="RHEA-COMP:10311"/>
        <dbReference type="ChEBI" id="CHEBI:15377"/>
        <dbReference type="ChEBI" id="CHEBI:15378"/>
        <dbReference type="ChEBI" id="CHEBI:17790"/>
        <dbReference type="ChEBI" id="CHEBI:29973"/>
        <dbReference type="ChEBI" id="CHEBI:82795"/>
        <dbReference type="EC" id="3.1.1.61"/>
    </reaction>
</comment>
<feature type="active site" evidence="3 4">
    <location>
        <position position="212"/>
    </location>
</feature>
<keyword evidence="9" id="KW-1185">Reference proteome</keyword>
<reference evidence="8 9" key="1">
    <citation type="submission" date="2023-07" db="EMBL/GenBank/DDBJ databases">
        <title>Bacillus lucianemedeirus sp. nov, a new species isolated from an immunobiological production facility.</title>
        <authorList>
            <person name="Costa L.V."/>
            <person name="Miranda R.V.S.L."/>
            <person name="Brandao M.L.L."/>
            <person name="Reis C.M.F."/>
            <person name="Frazao A.M."/>
            <person name="Cruz F.V."/>
            <person name="Baio P.V.P."/>
            <person name="Veras J.F.C."/>
            <person name="Ramos J.N."/>
            <person name="Vieira V."/>
        </authorList>
    </citation>
    <scope>NUCLEOTIDE SEQUENCE [LARGE SCALE GENOMIC DNA]</scope>
    <source>
        <strain evidence="8 9">B190/17</strain>
    </source>
</reference>
<keyword evidence="3 4" id="KW-0145">Chemotaxis</keyword>
<evidence type="ECO:0000256" key="5">
    <source>
        <dbReference type="PROSITE-ProRule" id="PRU00169"/>
    </source>
</evidence>
<dbReference type="EC" id="3.5.1.44" evidence="3"/>
<comment type="PTM">
    <text evidence="3">Phosphorylated by CheA. Phosphorylation of the N-terminal regulatory domain activates the methylesterase activity.</text>
</comment>
<keyword evidence="1 3" id="KW-0378">Hydrolase</keyword>
<dbReference type="CDD" id="cd17541">
    <property type="entry name" value="REC_CheB-like"/>
    <property type="match status" value="1"/>
</dbReference>
<evidence type="ECO:0000313" key="9">
    <source>
        <dbReference type="Proteomes" id="UP001619911"/>
    </source>
</evidence>
<evidence type="ECO:0000256" key="1">
    <source>
        <dbReference type="ARBA" id="ARBA00022801"/>
    </source>
</evidence>
<dbReference type="PROSITE" id="PS50122">
    <property type="entry name" value="CHEB"/>
    <property type="match status" value="1"/>
</dbReference>
<dbReference type="InterPro" id="IPR000673">
    <property type="entry name" value="Sig_transdc_resp-reg_Me-estase"/>
</dbReference>
<gene>
    <name evidence="3" type="primary">cheB</name>
    <name evidence="8" type="ORF">QYG89_04855</name>
</gene>
<proteinExistence type="inferred from homology"/>
<dbReference type="SUPFAM" id="SSF52172">
    <property type="entry name" value="CheY-like"/>
    <property type="match status" value="1"/>
</dbReference>
<comment type="function">
    <text evidence="3">Involved in chemotaxis. Part of a chemotaxis signal transduction system that modulates chemotaxis in response to various stimuli. Catalyzes the demethylation of specific methylglutamate residues introduced into the chemoreceptors (methyl-accepting chemotaxis proteins or MCP) by CheR. Also mediates the irreversible deamidation of specific glutamine residues to glutamic acid.</text>
</comment>
<comment type="caution">
    <text evidence="8">The sequence shown here is derived from an EMBL/GenBank/DDBJ whole genome shotgun (WGS) entry which is preliminary data.</text>
</comment>
<dbReference type="InterPro" id="IPR011006">
    <property type="entry name" value="CheY-like_superfamily"/>
</dbReference>
<dbReference type="EMBL" id="JAUIYO010000002">
    <property type="protein sequence ID" value="MFK2825015.1"/>
    <property type="molecule type" value="Genomic_DNA"/>
</dbReference>
<keyword evidence="3" id="KW-0963">Cytoplasm</keyword>
<feature type="modified residue" description="4-aspartylphosphate" evidence="3 5">
    <location>
        <position position="56"/>
    </location>
</feature>
<dbReference type="CDD" id="cd16432">
    <property type="entry name" value="CheB_Rec"/>
    <property type="match status" value="1"/>
</dbReference>
<dbReference type="EC" id="3.1.1.61" evidence="3"/>
<evidence type="ECO:0000256" key="4">
    <source>
        <dbReference type="PROSITE-ProRule" id="PRU00050"/>
    </source>
</evidence>